<protein>
    <submittedName>
        <fullName evidence="5">Uncharacterized protein</fullName>
    </submittedName>
</protein>
<dbReference type="OrthoDB" id="10253115at2759"/>
<dbReference type="GO" id="GO:0031956">
    <property type="term" value="F:medium-chain fatty acid-CoA ligase activity"/>
    <property type="evidence" value="ECO:0007669"/>
    <property type="project" value="TreeGrafter"/>
</dbReference>
<feature type="domain" description="AMP-dependent synthetase/ligase" evidence="3">
    <location>
        <begin position="44"/>
        <end position="426"/>
    </location>
</feature>
<comment type="similarity">
    <text evidence="2">Belongs to the ATP-dependent AMP-binding enzyme family.</text>
</comment>
<dbReference type="PANTHER" id="PTHR43201:SF6">
    <property type="entry name" value="ACYL COA SYNTHETASE (EUROFUNG)"/>
    <property type="match status" value="1"/>
</dbReference>
<comment type="pathway">
    <text evidence="1">Siderophore biosynthesis.</text>
</comment>
<evidence type="ECO:0000313" key="5">
    <source>
        <dbReference type="EMBL" id="KAG4412804.1"/>
    </source>
</evidence>
<dbReference type="Gene3D" id="3.30.300.30">
    <property type="match status" value="1"/>
</dbReference>
<evidence type="ECO:0000256" key="2">
    <source>
        <dbReference type="ARBA" id="ARBA00006432"/>
    </source>
</evidence>
<sequence length="583" mass="64847">MTDQALQATMFSNQSEDVNKCCEQSLLVGETTSQLWDLTLTQLLQEQVEHNASRQCVVFPEYNYRASYEDLYRRTLVVAKGLRKIGIRQGDRIGILAGNIPAYVELFFAVSHVGGIFVVFNTTYTAKELRFALKHSGCKALFVASSIGKTPTTKVMDMLRKIGKNELPELESIVCLKHTAECTFPSYDQFQQSGQDISDNELFASIGEFSAHHVCNLQFTSGTTGTPKAAMLTHSNIINNGRFVGDRMRLDSSDIICCPPPLFHCFGLVLGLLAVVTHGGCIVFPSETFQASSVLRAVSKERCTGLHGVPAMFSAQLELLKENSTMNFSSLRTGIAAGSSVPRKMMADLREKLNMKEITSTYGMTETSPGSFMSYTDDPVEKRLCTVGKILPHTKAKIVDGKGELVPIGTRGELLVSGFQLQKGYWRNPKQTAEAMERDEDGCLWMRTGDEAVFDDEGYCSITGRIKDIIIRGGENIFPLEIEEVLGQHRSIVQSSVVGLPDNKYGEVVAAFLQHRTTEPRPSGEVLRDFVRQTLGWHKAPVHIFWLEEGEDFPKTGSGKVQKHILREHGKERLRRLTRTSKL</sequence>
<dbReference type="Pfam" id="PF13193">
    <property type="entry name" value="AMP-binding_C"/>
    <property type="match status" value="1"/>
</dbReference>
<reference evidence="5" key="1">
    <citation type="submission" date="2021-02" db="EMBL/GenBank/DDBJ databases">
        <title>Genome sequence Cadophora malorum strain M34.</title>
        <authorList>
            <person name="Stefanovic E."/>
            <person name="Vu D."/>
            <person name="Scully C."/>
            <person name="Dijksterhuis J."/>
            <person name="Roader J."/>
            <person name="Houbraken J."/>
        </authorList>
    </citation>
    <scope>NUCLEOTIDE SEQUENCE</scope>
    <source>
        <strain evidence="5">M34</strain>
    </source>
</reference>
<accession>A0A8H7T083</accession>
<dbReference type="AlphaFoldDB" id="A0A8H7T083"/>
<dbReference type="Pfam" id="PF00501">
    <property type="entry name" value="AMP-binding"/>
    <property type="match status" value="1"/>
</dbReference>
<dbReference type="GO" id="GO:0006631">
    <property type="term" value="P:fatty acid metabolic process"/>
    <property type="evidence" value="ECO:0007669"/>
    <property type="project" value="TreeGrafter"/>
</dbReference>
<gene>
    <name evidence="5" type="ORF">IFR04_014067</name>
</gene>
<dbReference type="InterPro" id="IPR025110">
    <property type="entry name" value="AMP-bd_C"/>
</dbReference>
<dbReference type="FunFam" id="3.40.50.12780:FF:000003">
    <property type="entry name" value="Long-chain-fatty-acid--CoA ligase FadD"/>
    <property type="match status" value="1"/>
</dbReference>
<evidence type="ECO:0000313" key="6">
    <source>
        <dbReference type="Proteomes" id="UP000664132"/>
    </source>
</evidence>
<dbReference type="PROSITE" id="PS00455">
    <property type="entry name" value="AMP_BINDING"/>
    <property type="match status" value="1"/>
</dbReference>
<dbReference type="SUPFAM" id="SSF56801">
    <property type="entry name" value="Acetyl-CoA synthetase-like"/>
    <property type="match status" value="1"/>
</dbReference>
<dbReference type="EMBL" id="JAFJYH010000353">
    <property type="protein sequence ID" value="KAG4412804.1"/>
    <property type="molecule type" value="Genomic_DNA"/>
</dbReference>
<proteinExistence type="inferred from homology"/>
<organism evidence="5 6">
    <name type="scientific">Cadophora malorum</name>
    <dbReference type="NCBI Taxonomy" id="108018"/>
    <lineage>
        <taxon>Eukaryota</taxon>
        <taxon>Fungi</taxon>
        <taxon>Dikarya</taxon>
        <taxon>Ascomycota</taxon>
        <taxon>Pezizomycotina</taxon>
        <taxon>Leotiomycetes</taxon>
        <taxon>Helotiales</taxon>
        <taxon>Ploettnerulaceae</taxon>
        <taxon>Cadophora</taxon>
    </lineage>
</organism>
<comment type="caution">
    <text evidence="5">The sequence shown here is derived from an EMBL/GenBank/DDBJ whole genome shotgun (WGS) entry which is preliminary data.</text>
</comment>
<dbReference type="Gene3D" id="3.40.50.12780">
    <property type="entry name" value="N-terminal domain of ligase-like"/>
    <property type="match status" value="1"/>
</dbReference>
<dbReference type="InterPro" id="IPR000873">
    <property type="entry name" value="AMP-dep_synth/lig_dom"/>
</dbReference>
<evidence type="ECO:0000256" key="1">
    <source>
        <dbReference type="ARBA" id="ARBA00004924"/>
    </source>
</evidence>
<dbReference type="InterPro" id="IPR045851">
    <property type="entry name" value="AMP-bd_C_sf"/>
</dbReference>
<dbReference type="InterPro" id="IPR042099">
    <property type="entry name" value="ANL_N_sf"/>
</dbReference>
<evidence type="ECO:0000259" key="4">
    <source>
        <dbReference type="Pfam" id="PF13193"/>
    </source>
</evidence>
<feature type="domain" description="AMP-binding enzyme C-terminal" evidence="4">
    <location>
        <begin position="481"/>
        <end position="560"/>
    </location>
</feature>
<dbReference type="Proteomes" id="UP000664132">
    <property type="component" value="Unassembled WGS sequence"/>
</dbReference>
<keyword evidence="6" id="KW-1185">Reference proteome</keyword>
<name>A0A8H7T083_9HELO</name>
<dbReference type="InterPro" id="IPR020845">
    <property type="entry name" value="AMP-binding_CS"/>
</dbReference>
<evidence type="ECO:0000259" key="3">
    <source>
        <dbReference type="Pfam" id="PF00501"/>
    </source>
</evidence>
<dbReference type="PANTHER" id="PTHR43201">
    <property type="entry name" value="ACYL-COA SYNTHETASE"/>
    <property type="match status" value="1"/>
</dbReference>